<dbReference type="GO" id="GO:0005863">
    <property type="term" value="C:striated muscle myosin thick filament"/>
    <property type="evidence" value="ECO:0007669"/>
    <property type="project" value="UniProtKB-ARBA"/>
</dbReference>
<comment type="caution">
    <text evidence="8">Lacks conserved residue(s) required for the propagation of feature annotation.</text>
</comment>
<feature type="domain" description="Myosin motor" evidence="9">
    <location>
        <begin position="1"/>
        <end position="546"/>
    </location>
</feature>
<organism evidence="10 11">
    <name type="scientific">Parelaphostrongylus tenuis</name>
    <name type="common">Meningeal worm</name>
    <dbReference type="NCBI Taxonomy" id="148309"/>
    <lineage>
        <taxon>Eukaryota</taxon>
        <taxon>Metazoa</taxon>
        <taxon>Ecdysozoa</taxon>
        <taxon>Nematoda</taxon>
        <taxon>Chromadorea</taxon>
        <taxon>Rhabditida</taxon>
        <taxon>Rhabditina</taxon>
        <taxon>Rhabditomorpha</taxon>
        <taxon>Strongyloidea</taxon>
        <taxon>Metastrongylidae</taxon>
        <taxon>Parelaphostrongylus</taxon>
    </lineage>
</organism>
<dbReference type="GO" id="GO:0016459">
    <property type="term" value="C:myosin complex"/>
    <property type="evidence" value="ECO:0007669"/>
    <property type="project" value="UniProtKB-KW"/>
</dbReference>
<keyword evidence="3 8" id="KW-0067">ATP-binding</keyword>
<evidence type="ECO:0000256" key="2">
    <source>
        <dbReference type="ARBA" id="ARBA00022741"/>
    </source>
</evidence>
<dbReference type="SMART" id="SM00242">
    <property type="entry name" value="MYSc"/>
    <property type="match status" value="1"/>
</dbReference>
<dbReference type="PRINTS" id="PR00193">
    <property type="entry name" value="MYOSINHEAVY"/>
</dbReference>
<dbReference type="GO" id="GO:0007015">
    <property type="term" value="P:actin filament organization"/>
    <property type="evidence" value="ECO:0007669"/>
    <property type="project" value="TreeGrafter"/>
</dbReference>
<keyword evidence="2 8" id="KW-0547">Nucleotide-binding</keyword>
<dbReference type="InterPro" id="IPR001609">
    <property type="entry name" value="Myosin_head_motor_dom-like"/>
</dbReference>
<dbReference type="CDD" id="cd01377">
    <property type="entry name" value="MYSc_class_II"/>
    <property type="match status" value="1"/>
</dbReference>
<dbReference type="Gene3D" id="1.10.10.820">
    <property type="match status" value="1"/>
</dbReference>
<dbReference type="InterPro" id="IPR027417">
    <property type="entry name" value="P-loop_NTPase"/>
</dbReference>
<evidence type="ECO:0000256" key="4">
    <source>
        <dbReference type="ARBA" id="ARBA00023054"/>
    </source>
</evidence>
<dbReference type="FunFam" id="1.10.10.820:FF:000001">
    <property type="entry name" value="Myosin heavy chain"/>
    <property type="match status" value="1"/>
</dbReference>
<dbReference type="PANTHER" id="PTHR13140:SF857">
    <property type="entry name" value="MYOSIN-11"/>
    <property type="match status" value="1"/>
</dbReference>
<evidence type="ECO:0000256" key="7">
    <source>
        <dbReference type="ARBA" id="ARBA00023203"/>
    </source>
</evidence>
<dbReference type="Gene3D" id="1.20.58.530">
    <property type="match status" value="1"/>
</dbReference>
<dbReference type="SUPFAM" id="SSF52540">
    <property type="entry name" value="P-loop containing nucleoside triphosphate hydrolases"/>
    <property type="match status" value="1"/>
</dbReference>
<dbReference type="GO" id="GO:0016020">
    <property type="term" value="C:membrane"/>
    <property type="evidence" value="ECO:0007669"/>
    <property type="project" value="TreeGrafter"/>
</dbReference>
<dbReference type="PANTHER" id="PTHR13140">
    <property type="entry name" value="MYOSIN"/>
    <property type="match status" value="1"/>
</dbReference>
<dbReference type="EMBL" id="JAHQIW010001664">
    <property type="protein sequence ID" value="KAJ1353296.1"/>
    <property type="molecule type" value="Genomic_DNA"/>
</dbReference>
<evidence type="ECO:0000256" key="5">
    <source>
        <dbReference type="ARBA" id="ARBA00023123"/>
    </source>
</evidence>
<dbReference type="AlphaFoldDB" id="A0AAD5MSH8"/>
<comment type="caution">
    <text evidence="10">The sequence shown here is derived from an EMBL/GenBank/DDBJ whole genome shotgun (WGS) entry which is preliminary data.</text>
</comment>
<evidence type="ECO:0000259" key="9">
    <source>
        <dbReference type="PROSITE" id="PS51456"/>
    </source>
</evidence>
<protein>
    <submittedName>
        <fullName evidence="10">Myosin N-terminal SH3-like domain</fullName>
    </submittedName>
</protein>
<keyword evidence="4" id="KW-0175">Coiled coil</keyword>
<feature type="binding site" evidence="8">
    <location>
        <begin position="63"/>
        <end position="70"/>
    </location>
    <ligand>
        <name>ATP</name>
        <dbReference type="ChEBI" id="CHEBI:30616"/>
    </ligand>
</feature>
<evidence type="ECO:0000256" key="3">
    <source>
        <dbReference type="ARBA" id="ARBA00022840"/>
    </source>
</evidence>
<proteinExistence type="inferred from homology"/>
<dbReference type="InterPro" id="IPR036961">
    <property type="entry name" value="Kinesin_motor_dom_sf"/>
</dbReference>
<evidence type="ECO:0000256" key="8">
    <source>
        <dbReference type="PROSITE-ProRule" id="PRU00782"/>
    </source>
</evidence>
<evidence type="ECO:0000313" key="11">
    <source>
        <dbReference type="Proteomes" id="UP001196413"/>
    </source>
</evidence>
<accession>A0AAD5MSH8</accession>
<keyword evidence="6 8" id="KW-0505">Motor protein</keyword>
<dbReference type="GO" id="GO:0051015">
    <property type="term" value="F:actin filament binding"/>
    <property type="evidence" value="ECO:0007669"/>
    <property type="project" value="TreeGrafter"/>
</dbReference>
<dbReference type="GO" id="GO:0005524">
    <property type="term" value="F:ATP binding"/>
    <property type="evidence" value="ECO:0007669"/>
    <property type="project" value="UniProtKB-UniRule"/>
</dbReference>
<comment type="similarity">
    <text evidence="1 8">Belongs to the TRAFAC class myosin-kinesin ATPase superfamily. Myosin family.</text>
</comment>
<dbReference type="Gene3D" id="3.40.850.10">
    <property type="entry name" value="Kinesin motor domain"/>
    <property type="match status" value="1"/>
</dbReference>
<reference evidence="10" key="1">
    <citation type="submission" date="2021-06" db="EMBL/GenBank/DDBJ databases">
        <title>Parelaphostrongylus tenuis whole genome reference sequence.</title>
        <authorList>
            <person name="Garwood T.J."/>
            <person name="Larsen P.A."/>
            <person name="Fountain-Jones N.M."/>
            <person name="Garbe J.R."/>
            <person name="Macchietto M.G."/>
            <person name="Kania S.A."/>
            <person name="Gerhold R.W."/>
            <person name="Richards J.E."/>
            <person name="Wolf T.M."/>
        </authorList>
    </citation>
    <scope>NUCLEOTIDE SEQUENCE</scope>
    <source>
        <strain evidence="10">MNPRO001-30</strain>
        <tissue evidence="10">Meninges</tissue>
    </source>
</reference>
<keyword evidence="7 8" id="KW-0009">Actin-binding</keyword>
<dbReference type="FunFam" id="1.20.120.720:FF:000001">
    <property type="entry name" value="Myosin heavy chain, muscle"/>
    <property type="match status" value="1"/>
</dbReference>
<dbReference type="Proteomes" id="UP001196413">
    <property type="component" value="Unassembled WGS sequence"/>
</dbReference>
<evidence type="ECO:0000256" key="1">
    <source>
        <dbReference type="ARBA" id="ARBA00008314"/>
    </source>
</evidence>
<sequence>TYSGLFCVVVNPYKRFPIYTDSIAELYKGRKRKEMPPHIFAVTDEAYRSMLQDKEDQSILCTGESGAGKTENTKKVIQYLAYIAASRSHNNKVGRLEEQLLQANPILEAFGNSRTIKNDNSSRFGKFIRIHFDGAGYISGANIEFYLLEKSRILRQSAAERCFHIFYQLIKGATAEQRAALLLESGPEKYQFLSNGDVSIAGVDDAVEYQETLRAMNIIGFKDDEIQSVLRIVSAVMLFGNLKFAHEGKNSDQAVLVNDGVAQKICTLMGLHLNEVMRAFLKPKFRVGRESVHRSQNEEQARFSVGAITKATYERLFRWLVQRLNKSLDRTRQHAVSFLGILDIAGFEIFEMNSFEQLCINYTNEKLQQLFNNTMFEKEQQEYLNEGLEWDMIDFGLNLKPTIDLIEKPMGILSTLDDVCLFPQGNDAGFVERLASQHHNHPKYLIPEMRSKSDFAIVHYAGRVDYKATGWRVKNMDPLNENVVELLQLSKDSLVAEIWKDVSDMCCLSATEIAETAAVFGSRVKKGMFRTVSQMYKDQLSRLMTT</sequence>
<gene>
    <name evidence="10" type="primary">NMY-2_2</name>
    <name evidence="10" type="ORF">KIN20_009895</name>
</gene>
<evidence type="ECO:0000313" key="10">
    <source>
        <dbReference type="EMBL" id="KAJ1353296.1"/>
    </source>
</evidence>
<dbReference type="Pfam" id="PF00063">
    <property type="entry name" value="Myosin_head"/>
    <property type="match status" value="1"/>
</dbReference>
<dbReference type="Gene3D" id="1.20.120.720">
    <property type="entry name" value="Myosin VI head, motor domain, U50 subdomain"/>
    <property type="match status" value="1"/>
</dbReference>
<evidence type="ECO:0000256" key="6">
    <source>
        <dbReference type="ARBA" id="ARBA00023175"/>
    </source>
</evidence>
<keyword evidence="11" id="KW-1185">Reference proteome</keyword>
<dbReference type="PROSITE" id="PS51456">
    <property type="entry name" value="MYOSIN_MOTOR"/>
    <property type="match status" value="1"/>
</dbReference>
<keyword evidence="5 8" id="KW-0518">Myosin</keyword>
<feature type="non-terminal residue" evidence="10">
    <location>
        <position position="546"/>
    </location>
</feature>
<name>A0AAD5MSH8_PARTN</name>
<dbReference type="GO" id="GO:0000146">
    <property type="term" value="F:microfilament motor activity"/>
    <property type="evidence" value="ECO:0007669"/>
    <property type="project" value="TreeGrafter"/>
</dbReference>